<dbReference type="GO" id="GO:0005524">
    <property type="term" value="F:ATP binding"/>
    <property type="evidence" value="ECO:0007669"/>
    <property type="project" value="UniProtKB-KW"/>
</dbReference>
<keyword evidence="3" id="KW-0547">Nucleotide-binding</keyword>
<dbReference type="CDD" id="cd03219">
    <property type="entry name" value="ABC_Mj1267_LivG_branched"/>
    <property type="match status" value="1"/>
</dbReference>
<evidence type="ECO:0000313" key="9">
    <source>
        <dbReference type="EMBL" id="OYR57175.1"/>
    </source>
</evidence>
<sequence>MSLLSAEGLVKDFGGLRAIDGLSVSIDEGELVGVMGPNGAGKSTFFNCVSGVIPPDEGSVTLDGTDVTGDPPESLAHRGLVRTFQDTRELETMTVRDNVRLAAPDQPGERTLPALLRSDSMTREEEAVRRRAEELIETFELDHLADEYSSNLSGGQRKLLELARTLMLDPDVLMLDEPFAGVNPTLTREIADRILDLNAEGMTVVIIEHELETLTELVDRLVVLQQGRLLVEGEPEAVLEDERVIEAYLGGDAE</sequence>
<dbReference type="PANTHER" id="PTHR45772:SF9">
    <property type="entry name" value="CONSERVED COMPONENT OF ABC TRANSPORTER FOR NATURAL AMINO ACIDS"/>
    <property type="match status" value="1"/>
</dbReference>
<dbReference type="SUPFAM" id="SSF52540">
    <property type="entry name" value="P-loop containing nucleoside triphosphate hydrolases"/>
    <property type="match status" value="1"/>
</dbReference>
<evidence type="ECO:0000256" key="6">
    <source>
        <dbReference type="ARBA" id="ARBA00056071"/>
    </source>
</evidence>
<dbReference type="PANTHER" id="PTHR45772">
    <property type="entry name" value="CONSERVED COMPONENT OF ABC TRANSPORTER FOR NATURAL AMINO ACIDS-RELATED"/>
    <property type="match status" value="1"/>
</dbReference>
<dbReference type="InterPro" id="IPR017871">
    <property type="entry name" value="ABC_transporter-like_CS"/>
</dbReference>
<proteinExistence type="inferred from homology"/>
<evidence type="ECO:0000256" key="1">
    <source>
        <dbReference type="ARBA" id="ARBA00005417"/>
    </source>
</evidence>
<protein>
    <recommendedName>
        <fullName evidence="7">Probable branched-chain amino acid transport ATP-binding protein LivG</fullName>
    </recommendedName>
</protein>
<gene>
    <name evidence="9" type="ORF">DJ70_06480</name>
</gene>
<dbReference type="GO" id="GO:0016887">
    <property type="term" value="F:ATP hydrolysis activity"/>
    <property type="evidence" value="ECO:0007669"/>
    <property type="project" value="InterPro"/>
</dbReference>
<dbReference type="AlphaFoldDB" id="A0A256IKX8"/>
<evidence type="ECO:0000256" key="3">
    <source>
        <dbReference type="ARBA" id="ARBA00022741"/>
    </source>
</evidence>
<feature type="domain" description="ABC transporter" evidence="8">
    <location>
        <begin position="4"/>
        <end position="251"/>
    </location>
</feature>
<keyword evidence="4 9" id="KW-0067">ATP-binding</keyword>
<comment type="function">
    <text evidence="6">Probable component of a branched-chain amino-acid transport system.</text>
</comment>
<dbReference type="Pfam" id="PF00005">
    <property type="entry name" value="ABC_tran"/>
    <property type="match status" value="1"/>
</dbReference>
<dbReference type="EMBL" id="NHPJ01000068">
    <property type="protein sequence ID" value="OYR57175.1"/>
    <property type="molecule type" value="Genomic_DNA"/>
</dbReference>
<name>A0A256IKX8_9EURY</name>
<evidence type="ECO:0000256" key="7">
    <source>
        <dbReference type="ARBA" id="ARBA00072811"/>
    </source>
</evidence>
<accession>A0A256IKX8</accession>
<dbReference type="SMART" id="SM00382">
    <property type="entry name" value="AAA"/>
    <property type="match status" value="1"/>
</dbReference>
<evidence type="ECO:0000259" key="8">
    <source>
        <dbReference type="PROSITE" id="PS50893"/>
    </source>
</evidence>
<comment type="caution">
    <text evidence="9">The sequence shown here is derived from an EMBL/GenBank/DDBJ whole genome shotgun (WGS) entry which is preliminary data.</text>
</comment>
<dbReference type="InterPro" id="IPR051120">
    <property type="entry name" value="ABC_AA/LPS_Transport"/>
</dbReference>
<comment type="similarity">
    <text evidence="1">Belongs to the ABC transporter superfamily.</text>
</comment>
<keyword evidence="10" id="KW-1185">Reference proteome</keyword>
<evidence type="ECO:0000256" key="5">
    <source>
        <dbReference type="ARBA" id="ARBA00022970"/>
    </source>
</evidence>
<dbReference type="RefSeq" id="WP_094531237.1">
    <property type="nucleotide sequence ID" value="NZ_NHPJ01000068.1"/>
</dbReference>
<dbReference type="InterPro" id="IPR032823">
    <property type="entry name" value="BCA_ABC_TP_C"/>
</dbReference>
<dbReference type="GO" id="GO:0006865">
    <property type="term" value="P:amino acid transport"/>
    <property type="evidence" value="ECO:0007669"/>
    <property type="project" value="UniProtKB-KW"/>
</dbReference>
<reference evidence="9 10" key="1">
    <citation type="journal article" date="2014" name="Front. Microbiol.">
        <title>Population and genomic analysis of the genus Halorubrum.</title>
        <authorList>
            <person name="Fullmer M.S."/>
            <person name="Soucy S.M."/>
            <person name="Swithers K.S."/>
            <person name="Makkay A.M."/>
            <person name="Wheeler R."/>
            <person name="Ventosa A."/>
            <person name="Gogarten J.P."/>
            <person name="Papke R.T."/>
        </authorList>
    </citation>
    <scope>NUCLEOTIDE SEQUENCE [LARGE SCALE GENOMIC DNA]</scope>
    <source>
        <strain evidence="9 10">Cb34</strain>
    </source>
</reference>
<evidence type="ECO:0000256" key="4">
    <source>
        <dbReference type="ARBA" id="ARBA00022840"/>
    </source>
</evidence>
<dbReference type="Gene3D" id="3.40.50.300">
    <property type="entry name" value="P-loop containing nucleotide triphosphate hydrolases"/>
    <property type="match status" value="1"/>
</dbReference>
<keyword evidence="5" id="KW-0029">Amino-acid transport</keyword>
<dbReference type="FunFam" id="3.40.50.300:FF:000421">
    <property type="entry name" value="Branched-chain amino acid ABC transporter ATP-binding protein"/>
    <property type="match status" value="1"/>
</dbReference>
<dbReference type="Pfam" id="PF12399">
    <property type="entry name" value="BCA_ABC_TP_C"/>
    <property type="match status" value="1"/>
</dbReference>
<dbReference type="PROSITE" id="PS00211">
    <property type="entry name" value="ABC_TRANSPORTER_1"/>
    <property type="match status" value="1"/>
</dbReference>
<dbReference type="InterPro" id="IPR003593">
    <property type="entry name" value="AAA+_ATPase"/>
</dbReference>
<dbReference type="Proteomes" id="UP000216308">
    <property type="component" value="Unassembled WGS sequence"/>
</dbReference>
<evidence type="ECO:0000313" key="10">
    <source>
        <dbReference type="Proteomes" id="UP000216308"/>
    </source>
</evidence>
<keyword evidence="2" id="KW-0813">Transport</keyword>
<dbReference type="OrthoDB" id="44250at2157"/>
<organism evidence="9 10">
    <name type="scientific">Halorubrum halodurans</name>
    <dbReference type="NCBI Taxonomy" id="1383851"/>
    <lineage>
        <taxon>Archaea</taxon>
        <taxon>Methanobacteriati</taxon>
        <taxon>Methanobacteriota</taxon>
        <taxon>Stenosarchaea group</taxon>
        <taxon>Halobacteria</taxon>
        <taxon>Halobacteriales</taxon>
        <taxon>Haloferacaceae</taxon>
        <taxon>Halorubrum</taxon>
    </lineage>
</organism>
<dbReference type="GO" id="GO:0005886">
    <property type="term" value="C:plasma membrane"/>
    <property type="evidence" value="ECO:0007669"/>
    <property type="project" value="TreeGrafter"/>
</dbReference>
<dbReference type="InterPro" id="IPR003439">
    <property type="entry name" value="ABC_transporter-like_ATP-bd"/>
</dbReference>
<evidence type="ECO:0000256" key="2">
    <source>
        <dbReference type="ARBA" id="ARBA00022448"/>
    </source>
</evidence>
<dbReference type="PROSITE" id="PS50893">
    <property type="entry name" value="ABC_TRANSPORTER_2"/>
    <property type="match status" value="1"/>
</dbReference>
<dbReference type="InterPro" id="IPR027417">
    <property type="entry name" value="P-loop_NTPase"/>
</dbReference>